<dbReference type="SUPFAM" id="SSF51735">
    <property type="entry name" value="NAD(P)-binding Rossmann-fold domains"/>
    <property type="match status" value="1"/>
</dbReference>
<organism evidence="2 3">
    <name type="scientific">Circinella minor</name>
    <dbReference type="NCBI Taxonomy" id="1195481"/>
    <lineage>
        <taxon>Eukaryota</taxon>
        <taxon>Fungi</taxon>
        <taxon>Fungi incertae sedis</taxon>
        <taxon>Mucoromycota</taxon>
        <taxon>Mucoromycotina</taxon>
        <taxon>Mucoromycetes</taxon>
        <taxon>Mucorales</taxon>
        <taxon>Lichtheimiaceae</taxon>
        <taxon>Circinella</taxon>
    </lineage>
</organism>
<dbReference type="OrthoDB" id="10254221at2759"/>
<keyword evidence="3" id="KW-1185">Reference proteome</keyword>
<evidence type="ECO:0000313" key="3">
    <source>
        <dbReference type="Proteomes" id="UP000646827"/>
    </source>
</evidence>
<protein>
    <recommendedName>
        <fullName evidence="1">NmrA-like domain-containing protein</fullName>
    </recommendedName>
</protein>
<feature type="domain" description="NmrA-like" evidence="1">
    <location>
        <begin position="3"/>
        <end position="232"/>
    </location>
</feature>
<dbReference type="InterPro" id="IPR036291">
    <property type="entry name" value="NAD(P)-bd_dom_sf"/>
</dbReference>
<accession>A0A8H7SF64</accession>
<dbReference type="EMBL" id="JAEPRB010000008">
    <property type="protein sequence ID" value="KAG2227328.1"/>
    <property type="molecule type" value="Genomic_DNA"/>
</dbReference>
<dbReference type="InterPro" id="IPR008030">
    <property type="entry name" value="NmrA-like"/>
</dbReference>
<dbReference type="Pfam" id="PF05368">
    <property type="entry name" value="NmrA"/>
    <property type="match status" value="1"/>
</dbReference>
<dbReference type="InterPro" id="IPR051604">
    <property type="entry name" value="Ergot_Alk_Oxidoreductase"/>
</dbReference>
<dbReference type="PANTHER" id="PTHR43162">
    <property type="match status" value="1"/>
</dbReference>
<evidence type="ECO:0000259" key="1">
    <source>
        <dbReference type="Pfam" id="PF05368"/>
    </source>
</evidence>
<comment type="caution">
    <text evidence="2">The sequence shown here is derived from an EMBL/GenBank/DDBJ whole genome shotgun (WGS) entry which is preliminary data.</text>
</comment>
<proteinExistence type="predicted"/>
<sequence>MSSERIFVTGGTGKTGVSLIQELIKRNAQVTVYARSPEKVVKHPNVTVIQGDITDLASFEKAIVGHTRFFLLVIGVPDTDKIKINLAQKAYDAGVKQIVDLAALRVPWRSHSLVHPHEKSEQAIYDIPNRGYYITLRPTNFMTNTAYRVETVKNQDIIIDAAEPDDLQEWISPEDIAEVAANIFIDPVEKHSDAAYELIGDLITPTRRAEILTKALGRSITYKQLPVQKMYDLYLDQFKSHDIAYYLATSRRSNPVYRGLPILLRREPENYESWVTRNIATFQ</sequence>
<dbReference type="Proteomes" id="UP000646827">
    <property type="component" value="Unassembled WGS sequence"/>
</dbReference>
<dbReference type="Gene3D" id="3.90.25.10">
    <property type="entry name" value="UDP-galactose 4-epimerase, domain 1"/>
    <property type="match status" value="1"/>
</dbReference>
<gene>
    <name evidence="2" type="ORF">INT45_004283</name>
</gene>
<dbReference type="Gene3D" id="3.40.50.720">
    <property type="entry name" value="NAD(P)-binding Rossmann-like Domain"/>
    <property type="match status" value="1"/>
</dbReference>
<dbReference type="PANTHER" id="PTHR43162:SF1">
    <property type="entry name" value="PRESTALK A DIFFERENTIATION PROTEIN A"/>
    <property type="match status" value="1"/>
</dbReference>
<dbReference type="AlphaFoldDB" id="A0A8H7SF64"/>
<evidence type="ECO:0000313" key="2">
    <source>
        <dbReference type="EMBL" id="KAG2227328.1"/>
    </source>
</evidence>
<reference evidence="2 3" key="1">
    <citation type="submission" date="2020-12" db="EMBL/GenBank/DDBJ databases">
        <title>Metabolic potential, ecology and presence of endohyphal bacteria is reflected in genomic diversity of Mucoromycotina.</title>
        <authorList>
            <person name="Muszewska A."/>
            <person name="Okrasinska A."/>
            <person name="Steczkiewicz K."/>
            <person name="Drgas O."/>
            <person name="Orlowska M."/>
            <person name="Perlinska-Lenart U."/>
            <person name="Aleksandrzak-Piekarczyk T."/>
            <person name="Szatraj K."/>
            <person name="Zielenkiewicz U."/>
            <person name="Pilsyk S."/>
            <person name="Malc E."/>
            <person name="Mieczkowski P."/>
            <person name="Kruszewska J.S."/>
            <person name="Biernat P."/>
            <person name="Pawlowska J."/>
        </authorList>
    </citation>
    <scope>NUCLEOTIDE SEQUENCE [LARGE SCALE GENOMIC DNA]</scope>
    <source>
        <strain evidence="2 3">CBS 142.35</strain>
    </source>
</reference>
<name>A0A8H7SF64_9FUNG</name>